<reference evidence="2 3" key="1">
    <citation type="journal article" date="2018" name="Nat. Ecol. Evol.">
        <title>Pezizomycetes genomes reveal the molecular basis of ectomycorrhizal truffle lifestyle.</title>
        <authorList>
            <person name="Murat C."/>
            <person name="Payen T."/>
            <person name="Noel B."/>
            <person name="Kuo A."/>
            <person name="Morin E."/>
            <person name="Chen J."/>
            <person name="Kohler A."/>
            <person name="Krizsan K."/>
            <person name="Balestrini R."/>
            <person name="Da Silva C."/>
            <person name="Montanini B."/>
            <person name="Hainaut M."/>
            <person name="Levati E."/>
            <person name="Barry K.W."/>
            <person name="Belfiori B."/>
            <person name="Cichocki N."/>
            <person name="Clum A."/>
            <person name="Dockter R.B."/>
            <person name="Fauchery L."/>
            <person name="Guy J."/>
            <person name="Iotti M."/>
            <person name="Le Tacon F."/>
            <person name="Lindquist E.A."/>
            <person name="Lipzen A."/>
            <person name="Malagnac F."/>
            <person name="Mello A."/>
            <person name="Molinier V."/>
            <person name="Miyauchi S."/>
            <person name="Poulain J."/>
            <person name="Riccioni C."/>
            <person name="Rubini A."/>
            <person name="Sitrit Y."/>
            <person name="Splivallo R."/>
            <person name="Traeger S."/>
            <person name="Wang M."/>
            <person name="Zifcakova L."/>
            <person name="Wipf D."/>
            <person name="Zambonelli A."/>
            <person name="Paolocci F."/>
            <person name="Nowrousian M."/>
            <person name="Ottonello S."/>
            <person name="Baldrian P."/>
            <person name="Spatafora J.W."/>
            <person name="Henrissat B."/>
            <person name="Nagy L.G."/>
            <person name="Aury J.M."/>
            <person name="Wincker P."/>
            <person name="Grigoriev I.V."/>
            <person name="Bonfante P."/>
            <person name="Martin F.M."/>
        </authorList>
    </citation>
    <scope>NUCLEOTIDE SEQUENCE [LARGE SCALE GENOMIC DNA]</scope>
    <source>
        <strain evidence="2 3">RN42</strain>
    </source>
</reference>
<protein>
    <submittedName>
        <fullName evidence="2">Uncharacterized protein</fullName>
    </submittedName>
</protein>
<dbReference type="Proteomes" id="UP000275078">
    <property type="component" value="Unassembled WGS sequence"/>
</dbReference>
<feature type="compositionally biased region" description="Basic and acidic residues" evidence="1">
    <location>
        <begin position="44"/>
        <end position="63"/>
    </location>
</feature>
<evidence type="ECO:0000256" key="1">
    <source>
        <dbReference type="SAM" id="MobiDB-lite"/>
    </source>
</evidence>
<gene>
    <name evidence="2" type="ORF">BJ508DRAFT_327607</name>
</gene>
<sequence>MDQEAHKVGLQADSGPEAHDRAGLESTKMDQEAHKVGLQADSGPEAHDRAGLESTKMDQEAHKVGLQADSGPEAHDRAGLESTKMDQEAHKVGLQADSGPEAHRAGLEATKIDGSSSLKFRECTFMGSSTAGNTRVRGASEIGNSSQIRKRQFSLRIQV</sequence>
<feature type="compositionally biased region" description="Basic and acidic residues" evidence="1">
    <location>
        <begin position="16"/>
        <end position="35"/>
    </location>
</feature>
<proteinExistence type="predicted"/>
<feature type="region of interest" description="Disordered" evidence="1">
    <location>
        <begin position="1"/>
        <end position="102"/>
    </location>
</feature>
<organism evidence="2 3">
    <name type="scientific">Ascobolus immersus RN42</name>
    <dbReference type="NCBI Taxonomy" id="1160509"/>
    <lineage>
        <taxon>Eukaryota</taxon>
        <taxon>Fungi</taxon>
        <taxon>Dikarya</taxon>
        <taxon>Ascomycota</taxon>
        <taxon>Pezizomycotina</taxon>
        <taxon>Pezizomycetes</taxon>
        <taxon>Pezizales</taxon>
        <taxon>Ascobolaceae</taxon>
        <taxon>Ascobolus</taxon>
    </lineage>
</organism>
<evidence type="ECO:0000313" key="2">
    <source>
        <dbReference type="EMBL" id="RPA80114.1"/>
    </source>
</evidence>
<dbReference type="AlphaFoldDB" id="A0A3N4IEH2"/>
<accession>A0A3N4IEH2</accession>
<dbReference type="EMBL" id="ML119691">
    <property type="protein sequence ID" value="RPA80114.1"/>
    <property type="molecule type" value="Genomic_DNA"/>
</dbReference>
<evidence type="ECO:0000313" key="3">
    <source>
        <dbReference type="Proteomes" id="UP000275078"/>
    </source>
</evidence>
<keyword evidence="3" id="KW-1185">Reference proteome</keyword>
<feature type="compositionally biased region" description="Basic and acidic residues" evidence="1">
    <location>
        <begin position="72"/>
        <end position="91"/>
    </location>
</feature>
<name>A0A3N4IEH2_ASCIM</name>